<gene>
    <name evidence="2" type="ORF">GCM10007925_19530</name>
</gene>
<evidence type="ECO:0000313" key="3">
    <source>
        <dbReference type="Proteomes" id="UP001156703"/>
    </source>
</evidence>
<evidence type="ECO:0000313" key="2">
    <source>
        <dbReference type="EMBL" id="GLR48240.1"/>
    </source>
</evidence>
<evidence type="ECO:0000256" key="1">
    <source>
        <dbReference type="SAM" id="Phobius"/>
    </source>
</evidence>
<reference evidence="3" key="1">
    <citation type="journal article" date="2019" name="Int. J. Syst. Evol. Microbiol.">
        <title>The Global Catalogue of Microorganisms (GCM) 10K type strain sequencing project: providing services to taxonomists for standard genome sequencing and annotation.</title>
        <authorList>
            <consortium name="The Broad Institute Genomics Platform"/>
            <consortium name="The Broad Institute Genome Sequencing Center for Infectious Disease"/>
            <person name="Wu L."/>
            <person name="Ma J."/>
        </authorList>
    </citation>
    <scope>NUCLEOTIDE SEQUENCE [LARGE SCALE GENOMIC DNA]</scope>
    <source>
        <strain evidence="3">NBRC 102146</strain>
    </source>
</reference>
<name>A0ABQ5Z8B6_9SPHN</name>
<sequence>MTALIGIVLGGIACLALIALRAHDAAAKADASGELRFHVRGLFGEQTILRSDDPVRFAHELMLLRAVPWLAAGLTAFGMLLVGIAQ</sequence>
<keyword evidence="3" id="KW-1185">Reference proteome</keyword>
<feature type="transmembrane region" description="Helical" evidence="1">
    <location>
        <begin position="66"/>
        <end position="85"/>
    </location>
</feature>
<keyword evidence="1" id="KW-0812">Transmembrane</keyword>
<comment type="caution">
    <text evidence="2">The sequence shown here is derived from an EMBL/GenBank/DDBJ whole genome shotgun (WGS) entry which is preliminary data.</text>
</comment>
<protein>
    <submittedName>
        <fullName evidence="2">Uncharacterized protein</fullName>
    </submittedName>
</protein>
<dbReference type="RefSeq" id="WP_029941954.1">
    <property type="nucleotide sequence ID" value="NZ_BSOO01000021.1"/>
</dbReference>
<dbReference type="Proteomes" id="UP001156703">
    <property type="component" value="Unassembled WGS sequence"/>
</dbReference>
<keyword evidence="1" id="KW-0472">Membrane</keyword>
<dbReference type="EMBL" id="BSOO01000021">
    <property type="protein sequence ID" value="GLR48240.1"/>
    <property type="molecule type" value="Genomic_DNA"/>
</dbReference>
<keyword evidence="1" id="KW-1133">Transmembrane helix</keyword>
<proteinExistence type="predicted"/>
<organism evidence="2 3">
    <name type="scientific">Sphingomonas astaxanthinifaciens DSM 22298</name>
    <dbReference type="NCBI Taxonomy" id="1123267"/>
    <lineage>
        <taxon>Bacteria</taxon>
        <taxon>Pseudomonadati</taxon>
        <taxon>Pseudomonadota</taxon>
        <taxon>Alphaproteobacteria</taxon>
        <taxon>Sphingomonadales</taxon>
        <taxon>Sphingomonadaceae</taxon>
        <taxon>Sphingomonas</taxon>
    </lineage>
</organism>
<accession>A0ABQ5Z8B6</accession>